<feature type="domain" description="ZZ-type" evidence="7">
    <location>
        <begin position="667"/>
        <end position="693"/>
    </location>
</feature>
<dbReference type="PANTHER" id="PTHR46200">
    <property type="entry name" value="GATOR COMPLEX PROTEIN WDR24"/>
    <property type="match status" value="1"/>
</dbReference>
<dbReference type="GO" id="GO:0008270">
    <property type="term" value="F:zinc ion binding"/>
    <property type="evidence" value="ECO:0007669"/>
    <property type="project" value="UniProtKB-KW"/>
</dbReference>
<dbReference type="InterPro" id="IPR049566">
    <property type="entry name" value="WDR59_RTC1-like_RING_Znf"/>
</dbReference>
<dbReference type="Pfam" id="PF00400">
    <property type="entry name" value="WD40"/>
    <property type="match status" value="3"/>
</dbReference>
<keyword evidence="5" id="KW-0862">Zinc</keyword>
<organism evidence="8">
    <name type="scientific">Arcella intermedia</name>
    <dbReference type="NCBI Taxonomy" id="1963864"/>
    <lineage>
        <taxon>Eukaryota</taxon>
        <taxon>Amoebozoa</taxon>
        <taxon>Tubulinea</taxon>
        <taxon>Elardia</taxon>
        <taxon>Arcellinida</taxon>
        <taxon>Sphaerothecina</taxon>
        <taxon>Arcellidae</taxon>
        <taxon>Arcella</taxon>
    </lineage>
</organism>
<dbReference type="PANTHER" id="PTHR46200:SF1">
    <property type="entry name" value="GATOR COMPLEX PROTEIN WDR24"/>
    <property type="match status" value="1"/>
</dbReference>
<dbReference type="PROSITE" id="PS50294">
    <property type="entry name" value="WD_REPEATS_REGION"/>
    <property type="match status" value="2"/>
</dbReference>
<dbReference type="PROSITE" id="PS00678">
    <property type="entry name" value="WD_REPEATS_1"/>
    <property type="match status" value="2"/>
</dbReference>
<dbReference type="Pfam" id="PF17120">
    <property type="entry name" value="zf-RING_16"/>
    <property type="match status" value="1"/>
</dbReference>
<evidence type="ECO:0000313" key="8">
    <source>
        <dbReference type="EMBL" id="NDV29751.1"/>
    </source>
</evidence>
<dbReference type="SUPFAM" id="SSF50978">
    <property type="entry name" value="WD40 repeat-like"/>
    <property type="match status" value="1"/>
</dbReference>
<dbReference type="InterPro" id="IPR000433">
    <property type="entry name" value="Znf_ZZ"/>
</dbReference>
<dbReference type="GO" id="GO:0016239">
    <property type="term" value="P:positive regulation of macroautophagy"/>
    <property type="evidence" value="ECO:0007669"/>
    <property type="project" value="TreeGrafter"/>
</dbReference>
<reference evidence="8" key="1">
    <citation type="journal article" date="2020" name="J. Eukaryot. Microbiol.">
        <title>De novo Sequencing, Assembly and Annotation of the Transcriptome for the Free-Living Testate Amoeba Arcella intermedia.</title>
        <authorList>
            <person name="Ribeiro G.M."/>
            <person name="Porfirio-Sousa A.L."/>
            <person name="Maurer-Alcala X.X."/>
            <person name="Katz L.A."/>
            <person name="Lahr D.J.G."/>
        </authorList>
    </citation>
    <scope>NUCLEOTIDE SEQUENCE</scope>
</reference>
<keyword evidence="2" id="KW-0479">Metal-binding</keyword>
<name>A0A6B2KYL6_9EUKA</name>
<evidence type="ECO:0000256" key="6">
    <source>
        <dbReference type="PROSITE-ProRule" id="PRU00221"/>
    </source>
</evidence>
<sequence>MGSQLNAISASPDQQSFVCGGRSVYKILKWDAGWKEVTNLRTGKNNLNYTVNDVQWNPIEYCSIASAPTNGALVFWDPERNQTRKMLYAIKEHERTINKLAWHPAHPKVILSASKDGTVKLWDTRIWDPRKTDNGSSLTFDGKKEDSINDVQFDPHNHNQFIVGSDGGNIGFWDVRNSSKVEFVHNSAHSDDIFCARWHPRFKNIIATGGRDSYLKIWELQGTTLKPVVAIQTVSAVWSILWRPTRPYQIVSAGNFAYALNIWDIRRPHFPIGSISAHKNCQGIAWMYGHRHIASCGLDSLVLRSDLHSSSDVYLPYKQLSSTSVAWSPTDEISLVFESINRSIAPANQETEPTAGIIQNDKESIPKTIEPIFKYDPQKRERSFTSISNPNDPVMEESFSYTTCSYLAKNYKFSGVSVNELCVHNAEVARKVRMFKVAQLWEVLRIFFGESEEVEESVVVDSAAKEVPRSPIVIKGPLPDEKNEDMLAPDLPIRSFPLVPGDQKMVLDDCELQDDIVPGTREMEEDIKDEADEYVAMHGSRDINAKTEEERISPFFSDVFNPTAFKLPISLLLSALVHHIEEGDMVTPATVYLALSEKISESPTSTPHRRFVENVPLNEQAVVWIHNYVELLYKLQFFTVAAEVIKSSKLNLIKEKSLRSTSLLLSCSGCSRQLEAGGWYCYKCKAYKLCDICNLPVKGNYVWCQGCGHGGHREHLESWFQANTKCPTGCSHICNLTPTPENTKTTNLPILN</sequence>
<keyword evidence="1 6" id="KW-0853">WD repeat</keyword>
<dbReference type="InterPro" id="IPR036322">
    <property type="entry name" value="WD40_repeat_dom_sf"/>
</dbReference>
<dbReference type="GO" id="GO:0005829">
    <property type="term" value="C:cytosol"/>
    <property type="evidence" value="ECO:0007669"/>
    <property type="project" value="TreeGrafter"/>
</dbReference>
<dbReference type="PROSITE" id="PS50082">
    <property type="entry name" value="WD_REPEATS_2"/>
    <property type="match status" value="2"/>
</dbReference>
<evidence type="ECO:0000256" key="2">
    <source>
        <dbReference type="ARBA" id="ARBA00022723"/>
    </source>
</evidence>
<dbReference type="GO" id="GO:1904263">
    <property type="term" value="P:positive regulation of TORC1 signaling"/>
    <property type="evidence" value="ECO:0007669"/>
    <property type="project" value="TreeGrafter"/>
</dbReference>
<evidence type="ECO:0000256" key="5">
    <source>
        <dbReference type="ARBA" id="ARBA00022833"/>
    </source>
</evidence>
<dbReference type="SMART" id="SM00320">
    <property type="entry name" value="WD40"/>
    <property type="match status" value="6"/>
</dbReference>
<dbReference type="CDD" id="cd16693">
    <property type="entry name" value="mRING-H2-C3H3C2_WDR24"/>
    <property type="match status" value="1"/>
</dbReference>
<accession>A0A6B2KYL6</accession>
<keyword evidence="4" id="KW-0863">Zinc-finger</keyword>
<dbReference type="EMBL" id="GIBP01000782">
    <property type="protein sequence ID" value="NDV29751.1"/>
    <property type="molecule type" value="Transcribed_RNA"/>
</dbReference>
<evidence type="ECO:0000259" key="7">
    <source>
        <dbReference type="PROSITE" id="PS01357"/>
    </source>
</evidence>
<evidence type="ECO:0000256" key="1">
    <source>
        <dbReference type="ARBA" id="ARBA00022574"/>
    </source>
</evidence>
<evidence type="ECO:0000256" key="4">
    <source>
        <dbReference type="ARBA" id="ARBA00022771"/>
    </source>
</evidence>
<dbReference type="PROSITE" id="PS01357">
    <property type="entry name" value="ZF_ZZ_1"/>
    <property type="match status" value="1"/>
</dbReference>
<feature type="repeat" description="WD" evidence="6">
    <location>
        <begin position="186"/>
        <end position="221"/>
    </location>
</feature>
<evidence type="ECO:0000256" key="3">
    <source>
        <dbReference type="ARBA" id="ARBA00022737"/>
    </source>
</evidence>
<dbReference type="InterPro" id="IPR001680">
    <property type="entry name" value="WD40_rpt"/>
</dbReference>
<proteinExistence type="predicted"/>
<dbReference type="GO" id="GO:0061700">
    <property type="term" value="C:GATOR2 complex"/>
    <property type="evidence" value="ECO:0007669"/>
    <property type="project" value="TreeGrafter"/>
</dbReference>
<protein>
    <recommendedName>
        <fullName evidence="7">ZZ-type domain-containing protein</fullName>
    </recommendedName>
</protein>
<dbReference type="AlphaFoldDB" id="A0A6B2KYL6"/>
<feature type="repeat" description="WD" evidence="6">
    <location>
        <begin position="90"/>
        <end position="125"/>
    </location>
</feature>
<keyword evidence="3" id="KW-0677">Repeat</keyword>
<dbReference type="Gene3D" id="2.130.10.10">
    <property type="entry name" value="YVTN repeat-like/Quinoprotein amine dehydrogenase"/>
    <property type="match status" value="3"/>
</dbReference>
<dbReference type="InterPro" id="IPR015943">
    <property type="entry name" value="WD40/YVTN_repeat-like_dom_sf"/>
</dbReference>
<dbReference type="InterPro" id="IPR019775">
    <property type="entry name" value="WD40_repeat_CS"/>
</dbReference>
<dbReference type="GO" id="GO:0005774">
    <property type="term" value="C:vacuolar membrane"/>
    <property type="evidence" value="ECO:0007669"/>
    <property type="project" value="TreeGrafter"/>
</dbReference>
<dbReference type="InterPro" id="IPR037590">
    <property type="entry name" value="WDR24"/>
</dbReference>